<gene>
    <name evidence="20" type="primary">pheT_3</name>
    <name evidence="20" type="ORF">NCTC13533_01786</name>
</gene>
<dbReference type="SMART" id="SM00896">
    <property type="entry name" value="FDX-ACB"/>
    <property type="match status" value="1"/>
</dbReference>
<comment type="cofactor">
    <cofactor evidence="1">
        <name>Mg(2+)</name>
        <dbReference type="ChEBI" id="CHEBI:18420"/>
    </cofactor>
</comment>
<evidence type="ECO:0000256" key="9">
    <source>
        <dbReference type="ARBA" id="ARBA00022598"/>
    </source>
</evidence>
<dbReference type="Gene3D" id="3.30.70.380">
    <property type="entry name" value="Ferrodoxin-fold anticodon-binding domain"/>
    <property type="match status" value="1"/>
</dbReference>
<evidence type="ECO:0000313" key="20">
    <source>
        <dbReference type="EMBL" id="STC95101.1"/>
    </source>
</evidence>
<evidence type="ECO:0000256" key="17">
    <source>
        <dbReference type="ARBA" id="ARBA00033189"/>
    </source>
</evidence>
<dbReference type="GO" id="GO:0005524">
    <property type="term" value="F:ATP binding"/>
    <property type="evidence" value="ECO:0007669"/>
    <property type="project" value="UniProtKB-KW"/>
</dbReference>
<evidence type="ECO:0000313" key="21">
    <source>
        <dbReference type="Proteomes" id="UP000255224"/>
    </source>
</evidence>
<evidence type="ECO:0000256" key="15">
    <source>
        <dbReference type="ARBA" id="ARBA00022917"/>
    </source>
</evidence>
<evidence type="ECO:0000256" key="7">
    <source>
        <dbReference type="ARBA" id="ARBA00022490"/>
    </source>
</evidence>
<comment type="subcellular location">
    <subcellularLocation>
        <location evidence="2">Cytoplasm</location>
    </subcellularLocation>
</comment>
<keyword evidence="15" id="KW-0648">Protein biosynthesis</keyword>
<dbReference type="EC" id="6.1.1.20" evidence="5"/>
<keyword evidence="11" id="KW-0547">Nucleotide-binding</keyword>
<dbReference type="SUPFAM" id="SSF54991">
    <property type="entry name" value="Anticodon-binding domain of PheRS"/>
    <property type="match status" value="1"/>
</dbReference>
<keyword evidence="7" id="KW-0963">Cytoplasm</keyword>
<proteinExistence type="inferred from homology"/>
<comment type="similarity">
    <text evidence="3">Belongs to the phenylalanyl-tRNA synthetase beta subunit family. Type 1 subfamily.</text>
</comment>
<reference evidence="20 21" key="1">
    <citation type="submission" date="2018-06" db="EMBL/GenBank/DDBJ databases">
        <authorList>
            <consortium name="Pathogen Informatics"/>
            <person name="Doyle S."/>
        </authorList>
    </citation>
    <scope>NUCLEOTIDE SEQUENCE [LARGE SCALE GENOMIC DNA]</scope>
    <source>
        <strain evidence="20 21">NCTC13533</strain>
    </source>
</reference>
<keyword evidence="10" id="KW-0479">Metal-binding</keyword>
<keyword evidence="9 20" id="KW-0436">Ligase</keyword>
<evidence type="ECO:0000256" key="6">
    <source>
        <dbReference type="ARBA" id="ARBA00017032"/>
    </source>
</evidence>
<dbReference type="GO" id="GO:0006412">
    <property type="term" value="P:translation"/>
    <property type="evidence" value="ECO:0007669"/>
    <property type="project" value="UniProtKB-KW"/>
</dbReference>
<keyword evidence="12" id="KW-0067">ATP-binding</keyword>
<dbReference type="Pfam" id="PF03147">
    <property type="entry name" value="FDX-ACB"/>
    <property type="match status" value="1"/>
</dbReference>
<evidence type="ECO:0000256" key="3">
    <source>
        <dbReference type="ARBA" id="ARBA00008653"/>
    </source>
</evidence>
<keyword evidence="8" id="KW-0820">tRNA-binding</keyword>
<dbReference type="InterPro" id="IPR005121">
    <property type="entry name" value="Fdx_antiC-bd"/>
</dbReference>
<accession>A0A376DUF9</accession>
<dbReference type="FunFam" id="3.30.70.380:FF:000001">
    <property type="entry name" value="Phenylalanine--tRNA ligase beta subunit"/>
    <property type="match status" value="1"/>
</dbReference>
<evidence type="ECO:0000256" key="2">
    <source>
        <dbReference type="ARBA" id="ARBA00004496"/>
    </source>
</evidence>
<comment type="subunit">
    <text evidence="4">Tetramer of two alpha and two beta subunits.</text>
</comment>
<evidence type="ECO:0000256" key="11">
    <source>
        <dbReference type="ARBA" id="ARBA00022741"/>
    </source>
</evidence>
<keyword evidence="13" id="KW-0460">Magnesium</keyword>
<dbReference type="GO" id="GO:0046872">
    <property type="term" value="F:metal ion binding"/>
    <property type="evidence" value="ECO:0007669"/>
    <property type="project" value="UniProtKB-KW"/>
</dbReference>
<evidence type="ECO:0000256" key="10">
    <source>
        <dbReference type="ARBA" id="ARBA00022723"/>
    </source>
</evidence>
<dbReference type="GO" id="GO:0000049">
    <property type="term" value="F:tRNA binding"/>
    <property type="evidence" value="ECO:0007669"/>
    <property type="project" value="UniProtKB-KW"/>
</dbReference>
<evidence type="ECO:0000256" key="8">
    <source>
        <dbReference type="ARBA" id="ARBA00022555"/>
    </source>
</evidence>
<dbReference type="EMBL" id="UFVQ01000003">
    <property type="protein sequence ID" value="STC95101.1"/>
    <property type="molecule type" value="Genomic_DNA"/>
</dbReference>
<dbReference type="AlphaFoldDB" id="A0A376DUF9"/>
<evidence type="ECO:0000256" key="4">
    <source>
        <dbReference type="ARBA" id="ARBA00011209"/>
    </source>
</evidence>
<feature type="domain" description="FDX-ACB" evidence="19">
    <location>
        <begin position="24"/>
        <end position="117"/>
    </location>
</feature>
<dbReference type="InterPro" id="IPR036690">
    <property type="entry name" value="Fdx_antiC-bd_sf"/>
</dbReference>
<evidence type="ECO:0000256" key="1">
    <source>
        <dbReference type="ARBA" id="ARBA00001946"/>
    </source>
</evidence>
<protein>
    <recommendedName>
        <fullName evidence="6">Phenylalanine--tRNA ligase beta subunit</fullName>
        <ecNumber evidence="5">6.1.1.20</ecNumber>
    </recommendedName>
    <alternativeName>
        <fullName evidence="17">Phenylalanyl-tRNA synthetase beta subunit</fullName>
    </alternativeName>
</protein>
<evidence type="ECO:0000256" key="12">
    <source>
        <dbReference type="ARBA" id="ARBA00022840"/>
    </source>
</evidence>
<evidence type="ECO:0000256" key="14">
    <source>
        <dbReference type="ARBA" id="ARBA00022884"/>
    </source>
</evidence>
<dbReference type="PROSITE" id="PS51447">
    <property type="entry name" value="FDX_ACB"/>
    <property type="match status" value="1"/>
</dbReference>
<name>A0A376DUF9_CHRCU</name>
<evidence type="ECO:0000256" key="16">
    <source>
        <dbReference type="ARBA" id="ARBA00023146"/>
    </source>
</evidence>
<keyword evidence="16" id="KW-0030">Aminoacyl-tRNA synthetase</keyword>
<organism evidence="20 21">
    <name type="scientific">Chryseobacterium carnipullorum</name>
    <dbReference type="NCBI Taxonomy" id="1124835"/>
    <lineage>
        <taxon>Bacteria</taxon>
        <taxon>Pseudomonadati</taxon>
        <taxon>Bacteroidota</taxon>
        <taxon>Flavobacteriia</taxon>
        <taxon>Flavobacteriales</taxon>
        <taxon>Weeksellaceae</taxon>
        <taxon>Chryseobacterium group</taxon>
        <taxon>Chryseobacterium</taxon>
    </lineage>
</organism>
<comment type="catalytic activity">
    <reaction evidence="18">
        <text>tRNA(Phe) + L-phenylalanine + ATP = L-phenylalanyl-tRNA(Phe) + AMP + diphosphate + H(+)</text>
        <dbReference type="Rhea" id="RHEA:19413"/>
        <dbReference type="Rhea" id="RHEA-COMP:9668"/>
        <dbReference type="Rhea" id="RHEA-COMP:9699"/>
        <dbReference type="ChEBI" id="CHEBI:15378"/>
        <dbReference type="ChEBI" id="CHEBI:30616"/>
        <dbReference type="ChEBI" id="CHEBI:33019"/>
        <dbReference type="ChEBI" id="CHEBI:58095"/>
        <dbReference type="ChEBI" id="CHEBI:78442"/>
        <dbReference type="ChEBI" id="CHEBI:78531"/>
        <dbReference type="ChEBI" id="CHEBI:456215"/>
        <dbReference type="EC" id="6.1.1.20"/>
    </reaction>
</comment>
<evidence type="ECO:0000256" key="13">
    <source>
        <dbReference type="ARBA" id="ARBA00022842"/>
    </source>
</evidence>
<sequence length="118" mass="14062">MQRSNLNWRSSYVLEMPLKFKDIPKFNKIRRDLALLIDKNINYQDLYQTAKKNKSPFIKDINLFDVYEGKNLPEGKKSYAMSFELLNEEKTLEEKEISEVMDSLIKAFQKEYNAELRS</sequence>
<evidence type="ECO:0000256" key="5">
    <source>
        <dbReference type="ARBA" id="ARBA00012814"/>
    </source>
</evidence>
<keyword evidence="14" id="KW-0694">RNA-binding</keyword>
<dbReference type="Proteomes" id="UP000255224">
    <property type="component" value="Unassembled WGS sequence"/>
</dbReference>
<evidence type="ECO:0000259" key="19">
    <source>
        <dbReference type="PROSITE" id="PS51447"/>
    </source>
</evidence>
<evidence type="ECO:0000256" key="18">
    <source>
        <dbReference type="ARBA" id="ARBA00049255"/>
    </source>
</evidence>
<dbReference type="GO" id="GO:0004826">
    <property type="term" value="F:phenylalanine-tRNA ligase activity"/>
    <property type="evidence" value="ECO:0007669"/>
    <property type="project" value="UniProtKB-EC"/>
</dbReference>
<dbReference type="GO" id="GO:0005737">
    <property type="term" value="C:cytoplasm"/>
    <property type="evidence" value="ECO:0007669"/>
    <property type="project" value="UniProtKB-SubCell"/>
</dbReference>